<evidence type="ECO:0000313" key="5">
    <source>
        <dbReference type="EMBL" id="KAK2178047.1"/>
    </source>
</evidence>
<evidence type="ECO:0000256" key="3">
    <source>
        <dbReference type="ARBA" id="ARBA00043970"/>
    </source>
</evidence>
<dbReference type="GO" id="GO:0006103">
    <property type="term" value="P:2-oxoglutarate metabolic process"/>
    <property type="evidence" value="ECO:0007669"/>
    <property type="project" value="InterPro"/>
</dbReference>
<comment type="subcellular location">
    <subcellularLocation>
        <location evidence="1">Mitochondrion</location>
    </subcellularLocation>
</comment>
<organism evidence="5 6">
    <name type="scientific">Ridgeia piscesae</name>
    <name type="common">Tubeworm</name>
    <dbReference type="NCBI Taxonomy" id="27915"/>
    <lineage>
        <taxon>Eukaryota</taxon>
        <taxon>Metazoa</taxon>
        <taxon>Spiralia</taxon>
        <taxon>Lophotrochozoa</taxon>
        <taxon>Annelida</taxon>
        <taxon>Polychaeta</taxon>
        <taxon>Sedentaria</taxon>
        <taxon>Canalipalpata</taxon>
        <taxon>Sabellida</taxon>
        <taxon>Siboglinidae</taxon>
        <taxon>Ridgeia</taxon>
    </lineage>
</organism>
<dbReference type="EMBL" id="JAODUO010000564">
    <property type="protein sequence ID" value="KAK2178047.1"/>
    <property type="molecule type" value="Genomic_DNA"/>
</dbReference>
<name>A0AAD9KV09_RIDPI</name>
<feature type="compositionally biased region" description="Polar residues" evidence="4">
    <location>
        <begin position="47"/>
        <end position="59"/>
    </location>
</feature>
<comment type="similarity">
    <text evidence="3">Belongs to the alpha-ketoglutarate dehydrogenase component 4 family.</text>
</comment>
<comment type="caution">
    <text evidence="5">The sequence shown here is derived from an EMBL/GenBank/DDBJ whole genome shotgun (WGS) entry which is preliminary data.</text>
</comment>
<dbReference type="Proteomes" id="UP001209878">
    <property type="component" value="Unassembled WGS sequence"/>
</dbReference>
<proteinExistence type="inferred from homology"/>
<accession>A0AAD9KV09</accession>
<sequence length="100" mass="11168">MKCLIYFIKEFTVHFFQTVKPHVKMITFRYGANGANAAVGAATTQTPGNTDITSTQTPGNIGIKSTPVTQIHYDSNVPPRYRRLPMSEEEMEYITRGGPE</sequence>
<feature type="region of interest" description="Disordered" evidence="4">
    <location>
        <begin position="47"/>
        <end position="66"/>
    </location>
</feature>
<dbReference type="Pfam" id="PF10937">
    <property type="entry name" value="Kgd4-YMR31"/>
    <property type="match status" value="1"/>
</dbReference>
<evidence type="ECO:0008006" key="7">
    <source>
        <dbReference type="Google" id="ProtNLM"/>
    </source>
</evidence>
<reference evidence="5" key="1">
    <citation type="journal article" date="2023" name="Mol. Biol. Evol.">
        <title>Third-Generation Sequencing Reveals the Adaptive Role of the Epigenome in Three Deep-Sea Polychaetes.</title>
        <authorList>
            <person name="Perez M."/>
            <person name="Aroh O."/>
            <person name="Sun Y."/>
            <person name="Lan Y."/>
            <person name="Juniper S.K."/>
            <person name="Young C.R."/>
            <person name="Angers B."/>
            <person name="Qian P.Y."/>
        </authorList>
    </citation>
    <scope>NUCLEOTIDE SEQUENCE</scope>
    <source>
        <strain evidence="5">R07B-5</strain>
    </source>
</reference>
<gene>
    <name evidence="5" type="ORF">NP493_564g01011</name>
</gene>
<evidence type="ECO:0000256" key="2">
    <source>
        <dbReference type="ARBA" id="ARBA00023128"/>
    </source>
</evidence>
<dbReference type="GO" id="GO:0005739">
    <property type="term" value="C:mitochondrion"/>
    <property type="evidence" value="ECO:0007669"/>
    <property type="project" value="UniProtKB-SubCell"/>
</dbReference>
<protein>
    <recommendedName>
        <fullName evidence="7">28S ribosomal protein S36, mitochondrial</fullName>
    </recommendedName>
</protein>
<keyword evidence="6" id="KW-1185">Reference proteome</keyword>
<keyword evidence="2" id="KW-0496">Mitochondrion</keyword>
<dbReference type="InterPro" id="IPR020373">
    <property type="entry name" value="Kgd4/YMR-31"/>
</dbReference>
<evidence type="ECO:0000313" key="6">
    <source>
        <dbReference type="Proteomes" id="UP001209878"/>
    </source>
</evidence>
<evidence type="ECO:0000256" key="1">
    <source>
        <dbReference type="ARBA" id="ARBA00004173"/>
    </source>
</evidence>
<dbReference type="AlphaFoldDB" id="A0AAD9KV09"/>
<evidence type="ECO:0000256" key="4">
    <source>
        <dbReference type="SAM" id="MobiDB-lite"/>
    </source>
</evidence>